<reference evidence="2 3" key="1">
    <citation type="journal article" date="2012" name="Genome Biol.">
        <title>Genome and low-iron response of an oceanic diatom adapted to chronic iron limitation.</title>
        <authorList>
            <person name="Lommer M."/>
            <person name="Specht M."/>
            <person name="Roy A.S."/>
            <person name="Kraemer L."/>
            <person name="Andreson R."/>
            <person name="Gutowska M.A."/>
            <person name="Wolf J."/>
            <person name="Bergner S.V."/>
            <person name="Schilhabel M.B."/>
            <person name="Klostermeier U.C."/>
            <person name="Beiko R.G."/>
            <person name="Rosenstiel P."/>
            <person name="Hippler M."/>
            <person name="Laroche J."/>
        </authorList>
    </citation>
    <scope>NUCLEOTIDE SEQUENCE [LARGE SCALE GENOMIC DNA]</scope>
    <source>
        <strain evidence="2 3">CCMP1005</strain>
    </source>
</reference>
<evidence type="ECO:0000313" key="3">
    <source>
        <dbReference type="Proteomes" id="UP000266841"/>
    </source>
</evidence>
<feature type="transmembrane region" description="Helical" evidence="1">
    <location>
        <begin position="50"/>
        <end position="70"/>
    </location>
</feature>
<keyword evidence="3" id="KW-1185">Reference proteome</keyword>
<dbReference type="EMBL" id="AGNL01003100">
    <property type="protein sequence ID" value="EJK75165.1"/>
    <property type="molecule type" value="Genomic_DNA"/>
</dbReference>
<sequence>MRVCKLFCTDTHNPSYALFYLCYIPVGHALQCLFVYGWPKDYLPNLLSNAPIGLTAMVIGTTLTGILSAINFNAFAEETIASVLGKAPPSAEEEEGEFYSSLVVMVATGVWCFVLGNIVNSDDKKKSVKDPAKEL</sequence>
<dbReference type="AlphaFoldDB" id="K0TCK7"/>
<accession>K0TCK7</accession>
<name>K0TCK7_THAOC</name>
<dbReference type="eggNOG" id="ENOG502STMC">
    <property type="taxonomic scope" value="Eukaryota"/>
</dbReference>
<dbReference type="OMA" id="MVATGVW"/>
<gene>
    <name evidence="2" type="ORF">THAOC_03122</name>
</gene>
<keyword evidence="1" id="KW-0472">Membrane</keyword>
<keyword evidence="1" id="KW-1133">Transmembrane helix</keyword>
<comment type="caution">
    <text evidence="2">The sequence shown here is derived from an EMBL/GenBank/DDBJ whole genome shotgun (WGS) entry which is preliminary data.</text>
</comment>
<evidence type="ECO:0000256" key="1">
    <source>
        <dbReference type="SAM" id="Phobius"/>
    </source>
</evidence>
<evidence type="ECO:0000313" key="2">
    <source>
        <dbReference type="EMBL" id="EJK75165.1"/>
    </source>
</evidence>
<organism evidence="2 3">
    <name type="scientific">Thalassiosira oceanica</name>
    <name type="common">Marine diatom</name>
    <dbReference type="NCBI Taxonomy" id="159749"/>
    <lineage>
        <taxon>Eukaryota</taxon>
        <taxon>Sar</taxon>
        <taxon>Stramenopiles</taxon>
        <taxon>Ochrophyta</taxon>
        <taxon>Bacillariophyta</taxon>
        <taxon>Coscinodiscophyceae</taxon>
        <taxon>Thalassiosirophycidae</taxon>
        <taxon>Thalassiosirales</taxon>
        <taxon>Thalassiosiraceae</taxon>
        <taxon>Thalassiosira</taxon>
    </lineage>
</organism>
<feature type="transmembrane region" description="Helical" evidence="1">
    <location>
        <begin position="98"/>
        <end position="119"/>
    </location>
</feature>
<protein>
    <submittedName>
        <fullName evidence="2">Uncharacterized protein</fullName>
    </submittedName>
</protein>
<proteinExistence type="predicted"/>
<dbReference type="OrthoDB" id="41443at2759"/>
<dbReference type="Proteomes" id="UP000266841">
    <property type="component" value="Unassembled WGS sequence"/>
</dbReference>
<feature type="transmembrane region" description="Helical" evidence="1">
    <location>
        <begin position="17"/>
        <end position="38"/>
    </location>
</feature>
<keyword evidence="1" id="KW-0812">Transmembrane</keyword>